<evidence type="ECO:0008006" key="3">
    <source>
        <dbReference type="Google" id="ProtNLM"/>
    </source>
</evidence>
<name>A0ABT0Q4B7_9RHOB</name>
<dbReference type="Gene3D" id="3.20.20.30">
    <property type="entry name" value="Luciferase-like domain"/>
    <property type="match status" value="1"/>
</dbReference>
<evidence type="ECO:0000313" key="2">
    <source>
        <dbReference type="Proteomes" id="UP001203880"/>
    </source>
</evidence>
<reference evidence="1" key="1">
    <citation type="submission" date="2022-05" db="EMBL/GenBank/DDBJ databases">
        <authorList>
            <person name="Park J.-S."/>
        </authorList>
    </citation>
    <scope>NUCLEOTIDE SEQUENCE</scope>
    <source>
        <strain evidence="1">2012CJ41-6</strain>
    </source>
</reference>
<organism evidence="1 2">
    <name type="scientific">Ruegeria spongiae</name>
    <dbReference type="NCBI Taxonomy" id="2942209"/>
    <lineage>
        <taxon>Bacteria</taxon>
        <taxon>Pseudomonadati</taxon>
        <taxon>Pseudomonadota</taxon>
        <taxon>Alphaproteobacteria</taxon>
        <taxon>Rhodobacterales</taxon>
        <taxon>Roseobacteraceae</taxon>
        <taxon>Ruegeria</taxon>
    </lineage>
</organism>
<gene>
    <name evidence="1" type="ORF">M3P21_13935</name>
</gene>
<dbReference type="Proteomes" id="UP001203880">
    <property type="component" value="Unassembled WGS sequence"/>
</dbReference>
<dbReference type="InterPro" id="IPR036661">
    <property type="entry name" value="Luciferase-like_sf"/>
</dbReference>
<accession>A0ABT0Q4B7</accession>
<proteinExistence type="predicted"/>
<dbReference type="RefSeq" id="WP_249710733.1">
    <property type="nucleotide sequence ID" value="NZ_JAMFMB010000017.1"/>
</dbReference>
<evidence type="ECO:0000313" key="1">
    <source>
        <dbReference type="EMBL" id="MCL6284632.1"/>
    </source>
</evidence>
<comment type="caution">
    <text evidence="1">The sequence shown here is derived from an EMBL/GenBank/DDBJ whole genome shotgun (WGS) entry which is preliminary data.</text>
</comment>
<dbReference type="SUPFAM" id="SSF51679">
    <property type="entry name" value="Bacterial luciferase-like"/>
    <property type="match status" value="1"/>
</dbReference>
<sequence length="136" mass="15017">MLPKPSGWRLPLMITGGSQQSPDWIAQNGDGWMTYPRNIAAQASVVADYRSRIAALGGVDKPVMQSLYVDLAEDPDTPPQPIHLGFRSGTTYLRSYLSEIRGTGVNHVALNLRFNQADIETTMKRLADDLLPDFSN</sequence>
<protein>
    <recommendedName>
        <fullName evidence="3">Luciferase-like monooxygenase</fullName>
    </recommendedName>
</protein>
<keyword evidence="2" id="KW-1185">Reference proteome</keyword>
<dbReference type="EMBL" id="JAMFMB010000017">
    <property type="protein sequence ID" value="MCL6284632.1"/>
    <property type="molecule type" value="Genomic_DNA"/>
</dbReference>